<accession>A0ABV4CME6</accession>
<keyword evidence="3" id="KW-1185">Reference proteome</keyword>
<name>A0ABV4CME6_9PSEU</name>
<organism evidence="2 3">
    <name type="scientific">Saccharopolyspora cebuensis</name>
    <dbReference type="NCBI Taxonomy" id="418759"/>
    <lineage>
        <taxon>Bacteria</taxon>
        <taxon>Bacillati</taxon>
        <taxon>Actinomycetota</taxon>
        <taxon>Actinomycetes</taxon>
        <taxon>Pseudonocardiales</taxon>
        <taxon>Pseudonocardiaceae</taxon>
        <taxon>Saccharopolyspora</taxon>
    </lineage>
</organism>
<proteinExistence type="predicted"/>
<dbReference type="Proteomes" id="UP001564626">
    <property type="component" value="Unassembled WGS sequence"/>
</dbReference>
<evidence type="ECO:0000256" key="1">
    <source>
        <dbReference type="SAM" id="Phobius"/>
    </source>
</evidence>
<protein>
    <submittedName>
        <fullName evidence="2">Uncharacterized protein</fullName>
    </submittedName>
</protein>
<feature type="transmembrane region" description="Helical" evidence="1">
    <location>
        <begin position="32"/>
        <end position="50"/>
    </location>
</feature>
<dbReference type="EMBL" id="JBGEHV010000052">
    <property type="protein sequence ID" value="MEY8042250.1"/>
    <property type="molecule type" value="Genomic_DNA"/>
</dbReference>
<dbReference type="RefSeq" id="WP_345359281.1">
    <property type="nucleotide sequence ID" value="NZ_BAABII010000004.1"/>
</dbReference>
<evidence type="ECO:0000313" key="3">
    <source>
        <dbReference type="Proteomes" id="UP001564626"/>
    </source>
</evidence>
<gene>
    <name evidence="2" type="ORF">AB8O55_22785</name>
</gene>
<sequence length="77" mass="8386">MSALRTVALISVLGGLVATVLLWSHSHPHEMWSVWSLVDVGALVLSLVVLRKVNRRVSAEPPSVRLAAVLGPPRRTR</sequence>
<keyword evidence="1" id="KW-0812">Transmembrane</keyword>
<evidence type="ECO:0000313" key="2">
    <source>
        <dbReference type="EMBL" id="MEY8042250.1"/>
    </source>
</evidence>
<feature type="transmembrane region" description="Helical" evidence="1">
    <location>
        <begin position="7"/>
        <end position="26"/>
    </location>
</feature>
<comment type="caution">
    <text evidence="2">The sequence shown here is derived from an EMBL/GenBank/DDBJ whole genome shotgun (WGS) entry which is preliminary data.</text>
</comment>
<keyword evidence="1" id="KW-0472">Membrane</keyword>
<keyword evidence="1" id="KW-1133">Transmembrane helix</keyword>
<reference evidence="2 3" key="1">
    <citation type="submission" date="2024-08" db="EMBL/GenBank/DDBJ databases">
        <title>Genome mining of Saccharopolyspora cebuensis PGLac3 from Nigerian medicinal plant.</title>
        <authorList>
            <person name="Ezeobiora C.E."/>
            <person name="Igbokwe N.H."/>
            <person name="Amin D.H."/>
            <person name="Mendie U.E."/>
        </authorList>
    </citation>
    <scope>NUCLEOTIDE SEQUENCE [LARGE SCALE GENOMIC DNA]</scope>
    <source>
        <strain evidence="2 3">PGLac3</strain>
    </source>
</reference>